<accession>A0A8J7GYN7</accession>
<feature type="transmembrane region" description="Helical" evidence="1">
    <location>
        <begin position="192"/>
        <end position="216"/>
    </location>
</feature>
<comment type="caution">
    <text evidence="2">The sequence shown here is derived from an EMBL/GenBank/DDBJ whole genome shotgun (WGS) entry which is preliminary data.</text>
</comment>
<feature type="transmembrane region" description="Helical" evidence="1">
    <location>
        <begin position="98"/>
        <end position="117"/>
    </location>
</feature>
<feature type="transmembrane region" description="Helical" evidence="1">
    <location>
        <begin position="137"/>
        <end position="156"/>
    </location>
</feature>
<dbReference type="AlphaFoldDB" id="A0A8J7GYN7"/>
<dbReference type="Proteomes" id="UP000623269">
    <property type="component" value="Unassembled WGS sequence"/>
</dbReference>
<keyword evidence="1" id="KW-1133">Transmembrane helix</keyword>
<protein>
    <submittedName>
        <fullName evidence="2">Uncharacterized protein</fullName>
    </submittedName>
</protein>
<dbReference type="EMBL" id="JAEAGR010000006">
    <property type="protein sequence ID" value="MBH1940689.1"/>
    <property type="molecule type" value="Genomic_DNA"/>
</dbReference>
<keyword evidence="3" id="KW-1185">Reference proteome</keyword>
<proteinExistence type="predicted"/>
<feature type="transmembrane region" description="Helical" evidence="1">
    <location>
        <begin position="268"/>
        <end position="293"/>
    </location>
</feature>
<evidence type="ECO:0000313" key="2">
    <source>
        <dbReference type="EMBL" id="MBH1940689.1"/>
    </source>
</evidence>
<keyword evidence="1" id="KW-0812">Transmembrane</keyword>
<keyword evidence="1" id="KW-0472">Membrane</keyword>
<organism evidence="2 3">
    <name type="scientific">Mobilitalea sibirica</name>
    <dbReference type="NCBI Taxonomy" id="1462919"/>
    <lineage>
        <taxon>Bacteria</taxon>
        <taxon>Bacillati</taxon>
        <taxon>Bacillota</taxon>
        <taxon>Clostridia</taxon>
        <taxon>Lachnospirales</taxon>
        <taxon>Lachnospiraceae</taxon>
        <taxon>Mobilitalea</taxon>
    </lineage>
</organism>
<feature type="transmembrane region" description="Helical" evidence="1">
    <location>
        <begin position="222"/>
        <end position="244"/>
    </location>
</feature>
<reference evidence="2" key="1">
    <citation type="submission" date="2020-12" db="EMBL/GenBank/DDBJ databases">
        <title>M. sibirica DSM 26468T genome.</title>
        <authorList>
            <person name="Thieme N."/>
            <person name="Rettenmaier R."/>
            <person name="Zverlov V."/>
            <person name="Liebl W."/>
        </authorList>
    </citation>
    <scope>NUCLEOTIDE SEQUENCE</scope>
    <source>
        <strain evidence="2">DSM 26468</strain>
    </source>
</reference>
<feature type="transmembrane region" description="Helical" evidence="1">
    <location>
        <begin position="299"/>
        <end position="318"/>
    </location>
</feature>
<gene>
    <name evidence="2" type="ORF">I5677_07300</name>
</gene>
<dbReference type="NCBIfam" id="NF038403">
    <property type="entry name" value="perm_prefix_1"/>
    <property type="match status" value="1"/>
</dbReference>
<evidence type="ECO:0000256" key="1">
    <source>
        <dbReference type="SAM" id="Phobius"/>
    </source>
</evidence>
<evidence type="ECO:0000313" key="3">
    <source>
        <dbReference type="Proteomes" id="UP000623269"/>
    </source>
</evidence>
<dbReference type="InterPro" id="IPR047928">
    <property type="entry name" value="Perm_prefix_1"/>
</dbReference>
<dbReference type="RefSeq" id="WP_197660917.1">
    <property type="nucleotide sequence ID" value="NZ_JAEAGR010000006.1"/>
</dbReference>
<sequence length="323" mass="35881">METIKNYLDNMFAGLPNTEQMKDLKHNMLSNMEDKYNELKASGKSENEAIGIVISEFGNIDELINELGIKKDTTTDNKPMISQSETDAYLTVKKTMGLQIGIGVFLCALAPAALILITKLQSDGLITGGLSEKAGSLLGLIPLFLLITIAVAIFIYSGMNFERYKYIEEGVNLPSSVEANLKRQHENYTQPYYLSVILGVCLLILSPIALFVTNLLNNDYSGYGVVVLLGIVAVAIFILIYFGTIRESYNRLLRLGDYSEKKQKENKVIGAVASIVWPLAVLIFLLTGFIYGYWHINWIIFPVTGILFGMFSAVYNILKGNEN</sequence>
<name>A0A8J7GYN7_9FIRM</name>